<keyword evidence="1" id="KW-0812">Transmembrane</keyword>
<keyword evidence="2" id="KW-0378">Hydrolase</keyword>
<reference evidence="3" key="1">
    <citation type="submission" date="2016-09" db="EMBL/GenBank/DDBJ databases">
        <authorList>
            <person name="Wibberg D."/>
        </authorList>
    </citation>
    <scope>NUCLEOTIDE SEQUENCE [LARGE SCALE GENOMIC DNA]</scope>
</reference>
<dbReference type="RefSeq" id="WP_276326922.1">
    <property type="nucleotide sequence ID" value="NZ_FMJB01000055.1"/>
</dbReference>
<proteinExistence type="predicted"/>
<sequence>MTALTQGYRSLSFLVGINWDRLLFPLGVLAGLAVGAGIGGYLV</sequence>
<keyword evidence="1" id="KW-1133">Transmembrane helix</keyword>
<dbReference type="GO" id="GO:0008237">
    <property type="term" value="F:metallopeptidase activity"/>
    <property type="evidence" value="ECO:0007669"/>
    <property type="project" value="UniProtKB-KW"/>
</dbReference>
<keyword evidence="2" id="KW-0482">Metalloprotease</keyword>
<dbReference type="GO" id="GO:0006508">
    <property type="term" value="P:proteolysis"/>
    <property type="evidence" value="ECO:0007669"/>
    <property type="project" value="UniProtKB-KW"/>
</dbReference>
<feature type="transmembrane region" description="Helical" evidence="1">
    <location>
        <begin position="22"/>
        <end position="42"/>
    </location>
</feature>
<accession>A0A1M4N0H1</accession>
<dbReference type="Proteomes" id="UP000184085">
    <property type="component" value="Unassembled WGS sequence"/>
</dbReference>
<name>A0A1M4N0H1_9RHOB</name>
<keyword evidence="1" id="KW-0472">Membrane</keyword>
<dbReference type="AlphaFoldDB" id="A0A1M4N0H1"/>
<evidence type="ECO:0000313" key="2">
    <source>
        <dbReference type="EMBL" id="SCM68301.1"/>
    </source>
</evidence>
<evidence type="ECO:0000313" key="3">
    <source>
        <dbReference type="Proteomes" id="UP000184085"/>
    </source>
</evidence>
<gene>
    <name evidence="2" type="primary">rseP1</name>
    <name evidence="2" type="ORF">KARMA_2518</name>
</gene>
<keyword evidence="3" id="KW-1185">Reference proteome</keyword>
<dbReference type="EMBL" id="FMJB01000055">
    <property type="protein sequence ID" value="SCM68301.1"/>
    <property type="molecule type" value="Genomic_DNA"/>
</dbReference>
<protein>
    <submittedName>
        <fullName evidence="2">Putative RIP metalloprotease RseP</fullName>
    </submittedName>
</protein>
<organism evidence="2 3">
    <name type="scientific">Donghicola eburneus</name>
    <dbReference type="NCBI Taxonomy" id="393278"/>
    <lineage>
        <taxon>Bacteria</taxon>
        <taxon>Pseudomonadati</taxon>
        <taxon>Pseudomonadota</taxon>
        <taxon>Alphaproteobacteria</taxon>
        <taxon>Rhodobacterales</taxon>
        <taxon>Roseobacteraceae</taxon>
        <taxon>Donghicola</taxon>
    </lineage>
</organism>
<evidence type="ECO:0000256" key="1">
    <source>
        <dbReference type="SAM" id="Phobius"/>
    </source>
</evidence>
<keyword evidence="2" id="KW-0645">Protease</keyword>